<keyword evidence="3" id="KW-1185">Reference proteome</keyword>
<evidence type="ECO:0000313" key="3">
    <source>
        <dbReference type="Proteomes" id="UP000324748"/>
    </source>
</evidence>
<evidence type="ECO:0000313" key="2">
    <source>
        <dbReference type="EMBL" id="KAA1087676.1"/>
    </source>
</evidence>
<dbReference type="EMBL" id="VSWC01000105">
    <property type="protein sequence ID" value="KAA1087676.1"/>
    <property type="molecule type" value="Genomic_DNA"/>
</dbReference>
<organism evidence="2 3">
    <name type="scientific">Puccinia graminis f. sp. tritici</name>
    <dbReference type="NCBI Taxonomy" id="56615"/>
    <lineage>
        <taxon>Eukaryota</taxon>
        <taxon>Fungi</taxon>
        <taxon>Dikarya</taxon>
        <taxon>Basidiomycota</taxon>
        <taxon>Pucciniomycotina</taxon>
        <taxon>Pucciniomycetes</taxon>
        <taxon>Pucciniales</taxon>
        <taxon>Pucciniaceae</taxon>
        <taxon>Puccinia</taxon>
    </lineage>
</organism>
<protein>
    <submittedName>
        <fullName evidence="2">Uncharacterized protein</fullName>
    </submittedName>
</protein>
<dbReference type="Proteomes" id="UP000324748">
    <property type="component" value="Unassembled WGS sequence"/>
</dbReference>
<accession>A0A5B0NGF2</accession>
<evidence type="ECO:0000256" key="1">
    <source>
        <dbReference type="SAM" id="MobiDB-lite"/>
    </source>
</evidence>
<gene>
    <name evidence="2" type="ORF">PGT21_035298</name>
</gene>
<name>A0A5B0NGF2_PUCGR</name>
<dbReference type="AlphaFoldDB" id="A0A5B0NGF2"/>
<reference evidence="2 3" key="1">
    <citation type="submission" date="2019-05" db="EMBL/GenBank/DDBJ databases">
        <title>Emergence of the Ug99 lineage of the wheat stem rust pathogen through somatic hybridization.</title>
        <authorList>
            <person name="Li F."/>
            <person name="Upadhyaya N.M."/>
            <person name="Sperschneider J."/>
            <person name="Matny O."/>
            <person name="Nguyen-Phuc H."/>
            <person name="Mago R."/>
            <person name="Raley C."/>
            <person name="Miller M.E."/>
            <person name="Silverstein K.A.T."/>
            <person name="Henningsen E."/>
            <person name="Hirsch C.D."/>
            <person name="Visser B."/>
            <person name="Pretorius Z.A."/>
            <person name="Steffenson B.J."/>
            <person name="Schwessinger B."/>
            <person name="Dodds P.N."/>
            <person name="Figueroa M."/>
        </authorList>
    </citation>
    <scope>NUCLEOTIDE SEQUENCE [LARGE SCALE GENOMIC DNA]</scope>
    <source>
        <strain evidence="2">21-0</strain>
    </source>
</reference>
<proteinExistence type="predicted"/>
<sequence>MRAEGARARRPHIGAPSTLVKTDPARNHLSSYRGGYGQIESLMGRPSCGPPTRQNRGIPWHQRCNHYETRTCNGPYRTFKVRNYTELLGD</sequence>
<feature type="region of interest" description="Disordered" evidence="1">
    <location>
        <begin position="1"/>
        <end position="26"/>
    </location>
</feature>
<comment type="caution">
    <text evidence="2">The sequence shown here is derived from an EMBL/GenBank/DDBJ whole genome shotgun (WGS) entry which is preliminary data.</text>
</comment>